<keyword evidence="2" id="KW-1185">Reference proteome</keyword>
<sequence length="84" mass="9249">MHGDHRFGVAFLLDTSLTPGFLPFVPRARVKAFAMTDAPRSDARTSEKAKALVPCQAEVRSVLSLSKGRDDGVEVRNVEKEHRA</sequence>
<evidence type="ECO:0000313" key="2">
    <source>
        <dbReference type="Proteomes" id="UP000198575"/>
    </source>
</evidence>
<dbReference type="AlphaFoldDB" id="A0A1I4XTV4"/>
<gene>
    <name evidence="1" type="ORF">SAMN05216289_1129</name>
</gene>
<reference evidence="1 2" key="1">
    <citation type="submission" date="2016-10" db="EMBL/GenBank/DDBJ databases">
        <authorList>
            <person name="de Groot N.N."/>
        </authorList>
    </citation>
    <scope>NUCLEOTIDE SEQUENCE [LARGE SCALE GENOMIC DNA]</scope>
    <source>
        <strain evidence="1 2">CGMCC 1.7659</strain>
    </source>
</reference>
<name>A0A1I4XTV4_9GAMM</name>
<dbReference type="EMBL" id="FOVF01000012">
    <property type="protein sequence ID" value="SFN29076.1"/>
    <property type="molecule type" value="Genomic_DNA"/>
</dbReference>
<evidence type="ECO:0000313" key="1">
    <source>
        <dbReference type="EMBL" id="SFN29076.1"/>
    </source>
</evidence>
<dbReference type="Proteomes" id="UP000198575">
    <property type="component" value="Unassembled WGS sequence"/>
</dbReference>
<protein>
    <submittedName>
        <fullName evidence="1">Uncharacterized protein</fullName>
    </submittedName>
</protein>
<accession>A0A1I4XTV4</accession>
<organism evidence="1 2">
    <name type="scientific">Dokdonella immobilis</name>
    <dbReference type="NCBI Taxonomy" id="578942"/>
    <lineage>
        <taxon>Bacteria</taxon>
        <taxon>Pseudomonadati</taxon>
        <taxon>Pseudomonadota</taxon>
        <taxon>Gammaproteobacteria</taxon>
        <taxon>Lysobacterales</taxon>
        <taxon>Rhodanobacteraceae</taxon>
        <taxon>Dokdonella</taxon>
    </lineage>
</organism>
<proteinExistence type="predicted"/>